<feature type="domain" description="HD-GYP" evidence="1">
    <location>
        <begin position="119"/>
        <end position="315"/>
    </location>
</feature>
<dbReference type="SMART" id="SM00471">
    <property type="entry name" value="HDc"/>
    <property type="match status" value="1"/>
</dbReference>
<reference evidence="2 3" key="1">
    <citation type="submission" date="2023-07" db="EMBL/GenBank/DDBJ databases">
        <title>Genomic Encyclopedia of Type Strains, Phase IV (KMG-IV): sequencing the most valuable type-strain genomes for metagenomic binning, comparative biology and taxonomic classification.</title>
        <authorList>
            <person name="Goeker M."/>
        </authorList>
    </citation>
    <scope>NUCLEOTIDE SEQUENCE [LARGE SCALE GENOMIC DNA]</scope>
    <source>
        <strain evidence="2 3">DSM 12751</strain>
    </source>
</reference>
<comment type="caution">
    <text evidence="2">The sequence shown here is derived from an EMBL/GenBank/DDBJ whole genome shotgun (WGS) entry which is preliminary data.</text>
</comment>
<dbReference type="PANTHER" id="PTHR43155:SF2">
    <property type="entry name" value="CYCLIC DI-GMP PHOSPHODIESTERASE PA4108"/>
    <property type="match status" value="1"/>
</dbReference>
<dbReference type="InterPro" id="IPR003607">
    <property type="entry name" value="HD/PDEase_dom"/>
</dbReference>
<evidence type="ECO:0000313" key="3">
    <source>
        <dbReference type="Proteomes" id="UP001235840"/>
    </source>
</evidence>
<dbReference type="InterPro" id="IPR037522">
    <property type="entry name" value="HD_GYP_dom"/>
</dbReference>
<evidence type="ECO:0000259" key="1">
    <source>
        <dbReference type="PROSITE" id="PS51832"/>
    </source>
</evidence>
<accession>A0ABT9W1Y9</accession>
<dbReference type="PANTHER" id="PTHR43155">
    <property type="entry name" value="CYCLIC DI-GMP PHOSPHODIESTERASE PA4108-RELATED"/>
    <property type="match status" value="1"/>
</dbReference>
<dbReference type="RefSeq" id="WP_307395806.1">
    <property type="nucleotide sequence ID" value="NZ_BAAADK010000046.1"/>
</dbReference>
<dbReference type="SUPFAM" id="SSF109604">
    <property type="entry name" value="HD-domain/PDEase-like"/>
    <property type="match status" value="1"/>
</dbReference>
<dbReference type="EMBL" id="JAUSTY010000013">
    <property type="protein sequence ID" value="MDQ0167089.1"/>
    <property type="molecule type" value="Genomic_DNA"/>
</dbReference>
<proteinExistence type="predicted"/>
<dbReference type="PROSITE" id="PS51832">
    <property type="entry name" value="HD_GYP"/>
    <property type="match status" value="1"/>
</dbReference>
<dbReference type="Proteomes" id="UP001235840">
    <property type="component" value="Unassembled WGS sequence"/>
</dbReference>
<dbReference type="Gene3D" id="1.10.3210.10">
    <property type="entry name" value="Hypothetical protein af1432"/>
    <property type="match status" value="1"/>
</dbReference>
<organism evidence="2 3">
    <name type="scientific">Caldalkalibacillus horti</name>
    <dbReference type="NCBI Taxonomy" id="77523"/>
    <lineage>
        <taxon>Bacteria</taxon>
        <taxon>Bacillati</taxon>
        <taxon>Bacillota</taxon>
        <taxon>Bacilli</taxon>
        <taxon>Bacillales</taxon>
        <taxon>Bacillaceae</taxon>
        <taxon>Caldalkalibacillus</taxon>
    </lineage>
</organism>
<protein>
    <submittedName>
        <fullName evidence="2">HD-GYP domain-containing protein (C-di-GMP phosphodiesterase class II)</fullName>
    </submittedName>
</protein>
<dbReference type="CDD" id="cd00077">
    <property type="entry name" value="HDc"/>
    <property type="match status" value="1"/>
</dbReference>
<name>A0ABT9W1Y9_9BACI</name>
<evidence type="ECO:0000313" key="2">
    <source>
        <dbReference type="EMBL" id="MDQ0167089.1"/>
    </source>
</evidence>
<sequence>MQTNKKKKLAPQQYKPGLKLAEPVVSPNGNELFQSGYLLSKNDIKVLHAFLIPHIAVEAKDDTRSDEIDVDQFRSIDQVFIDIYSITSAQTEKLFTQFKNGTMISFHHIEKNVIPFIEYGLQHSPSIIVDFFKLIKMEKYLYQHSLLVSLLVGLIAHRSGMGKQQVFEAALSGYLHNVGKLFVDENILNKAGVLTESELHEVQKHTHYGYEFLKKMPHIPEDVLVGVAQHHEREDGSGYPYATKSESIHNYAKIIAIADIYVAMCAKRIYRQAHSPFVVAEQIKNDSFGKLDPRYTHYFLTLIAASIKVGKKVVLNNGWVGNIVYIDAHELTRPVVNCEDKIIDLQLEREYYIQSVI</sequence>
<gene>
    <name evidence="2" type="ORF">J2S11_003014</name>
</gene>
<keyword evidence="3" id="KW-1185">Reference proteome</keyword>
<dbReference type="Pfam" id="PF13487">
    <property type="entry name" value="HD_5"/>
    <property type="match status" value="1"/>
</dbReference>